<dbReference type="InterPro" id="IPR036641">
    <property type="entry name" value="HPT_dom_sf"/>
</dbReference>
<feature type="modified residue" description="4-aspartylphosphate" evidence="5 7">
    <location>
        <position position="407"/>
    </location>
</feature>
<protein>
    <recommendedName>
        <fullName evidence="4">Aerobic respiration control sensor protein</fullName>
        <ecNumber evidence="4">2.7.13.3</ecNumber>
    </recommendedName>
</protein>
<keyword evidence="3 4" id="KW-0902">Two-component regulatory system</keyword>
<feature type="domain" description="HPt" evidence="11">
    <location>
        <begin position="511"/>
        <end position="601"/>
    </location>
</feature>
<dbReference type="Gene3D" id="1.10.287.130">
    <property type="match status" value="1"/>
</dbReference>
<dbReference type="PIRSF" id="PIRSF003182">
    <property type="entry name" value="ArcB"/>
    <property type="match status" value="1"/>
</dbReference>
<keyword evidence="8" id="KW-0812">Transmembrane</keyword>
<dbReference type="InterPro" id="IPR040642">
    <property type="entry name" value="HKR_ArcB_TM"/>
</dbReference>
<evidence type="ECO:0000256" key="2">
    <source>
        <dbReference type="ARBA" id="ARBA00022553"/>
    </source>
</evidence>
<dbReference type="GO" id="GO:0005886">
    <property type="term" value="C:plasma membrane"/>
    <property type="evidence" value="ECO:0007669"/>
    <property type="project" value="UniProtKB-SubCell"/>
</dbReference>
<feature type="modified residue" description="Phosphohistidine; by autocatalysis" evidence="5">
    <location>
        <position position="124"/>
    </location>
</feature>
<dbReference type="SMART" id="SM00388">
    <property type="entry name" value="HisKA"/>
    <property type="match status" value="1"/>
</dbReference>
<dbReference type="PANTHER" id="PTHR43719:SF27">
    <property type="entry name" value="AEROBIC RESPIRATION CONTROL SENSOR PROTEIN ARCB"/>
    <property type="match status" value="1"/>
</dbReference>
<dbReference type="Proteomes" id="UP000230008">
    <property type="component" value="Chromosome"/>
</dbReference>
<keyword evidence="4" id="KW-0808">Transferase</keyword>
<dbReference type="PROSITE" id="PS50109">
    <property type="entry name" value="HIS_KIN"/>
    <property type="match status" value="1"/>
</dbReference>
<dbReference type="InterPro" id="IPR036097">
    <property type="entry name" value="HisK_dim/P_sf"/>
</dbReference>
<evidence type="ECO:0000259" key="11">
    <source>
        <dbReference type="PROSITE" id="PS50894"/>
    </source>
</evidence>
<dbReference type="InterPro" id="IPR004358">
    <property type="entry name" value="Sig_transdc_His_kin-like_C"/>
</dbReference>
<dbReference type="InterPro" id="IPR011006">
    <property type="entry name" value="CheY-like_superfamily"/>
</dbReference>
<keyword evidence="4" id="KW-0804">Transcription</keyword>
<dbReference type="PROSITE" id="PS50110">
    <property type="entry name" value="RESPONSE_REGULATORY"/>
    <property type="match status" value="1"/>
</dbReference>
<dbReference type="GO" id="GO:0000155">
    <property type="term" value="F:phosphorelay sensor kinase activity"/>
    <property type="evidence" value="ECO:0007669"/>
    <property type="project" value="UniProtKB-UniRule"/>
</dbReference>
<dbReference type="Pfam" id="PF00512">
    <property type="entry name" value="HisKA"/>
    <property type="match status" value="1"/>
</dbReference>
<dbReference type="CDD" id="cd17546">
    <property type="entry name" value="REC_hyHK_CKI1_RcsC-like"/>
    <property type="match status" value="1"/>
</dbReference>
<dbReference type="InterPro" id="IPR036890">
    <property type="entry name" value="HATPase_C_sf"/>
</dbReference>
<dbReference type="InterPro" id="IPR008207">
    <property type="entry name" value="Sig_transdc_His_kin_Hpt_dom"/>
</dbReference>
<dbReference type="InterPro" id="IPR005467">
    <property type="entry name" value="His_kinase_dom"/>
</dbReference>
<dbReference type="Gene3D" id="1.10.287.970">
    <property type="entry name" value="His Kinase A (phosphoacceptor) domain"/>
    <property type="match status" value="1"/>
</dbReference>
<dbReference type="Pfam" id="PF02518">
    <property type="entry name" value="HATPase_c"/>
    <property type="match status" value="1"/>
</dbReference>
<evidence type="ECO:0000256" key="5">
    <source>
        <dbReference type="PIRSR" id="PIRSR003182-50"/>
    </source>
</evidence>
<keyword evidence="4 12" id="KW-0418">Kinase</keyword>
<dbReference type="SMART" id="SM00448">
    <property type="entry name" value="REC"/>
    <property type="match status" value="1"/>
</dbReference>
<reference evidence="13" key="1">
    <citation type="submission" date="2016-10" db="EMBL/GenBank/DDBJ databases">
        <authorList>
            <person name="Chevignon G."/>
        </authorList>
    </citation>
    <scope>NUCLEOTIDE SEQUENCE [LARGE SCALE GENOMIC DNA]</scope>
    <source>
        <strain evidence="13">A2C</strain>
    </source>
</reference>
<dbReference type="SMART" id="SM00387">
    <property type="entry name" value="HATPase_c"/>
    <property type="match status" value="1"/>
</dbReference>
<reference evidence="13" key="2">
    <citation type="submission" date="2017-11" db="EMBL/GenBank/DDBJ databases">
        <title>PacBio sequencing of new strain of the secondary endosymbiont Candidatus Hamiltonella defensa.</title>
        <authorList>
            <person name="Strand M.R."/>
            <person name="Oliver K."/>
        </authorList>
    </citation>
    <scope>NUCLEOTIDE SEQUENCE [LARGE SCALE GENOMIC DNA]</scope>
    <source>
        <strain evidence="13">A2C</strain>
    </source>
</reference>
<evidence type="ECO:0000313" key="13">
    <source>
        <dbReference type="Proteomes" id="UP000230008"/>
    </source>
</evidence>
<keyword evidence="4" id="KW-0067">ATP-binding</keyword>
<accession>A0A2D3T216</accession>
<feature type="domain" description="Histidine kinase" evidence="9">
    <location>
        <begin position="121"/>
        <end position="339"/>
    </location>
</feature>
<evidence type="ECO:0000259" key="10">
    <source>
        <dbReference type="PROSITE" id="PS50110"/>
    </source>
</evidence>
<dbReference type="SUPFAM" id="SSF52172">
    <property type="entry name" value="CheY-like"/>
    <property type="match status" value="1"/>
</dbReference>
<keyword evidence="4" id="KW-0997">Cell inner membrane</keyword>
<dbReference type="InterPro" id="IPR014409">
    <property type="entry name" value="Sig_transdc_His_kin_hyb_ArcB"/>
</dbReference>
<evidence type="ECO:0000256" key="8">
    <source>
        <dbReference type="SAM" id="Phobius"/>
    </source>
</evidence>
<dbReference type="PRINTS" id="PR00344">
    <property type="entry name" value="BCTRLSENSOR"/>
</dbReference>
<sequence length="610" mass="69811">MKQFKMLTNRCVHLILNIGDFNFSILSSFLLIITATLIEIITVFTLDKKMNELNLLRLIFFISFTVVVILYFLSRVIKKVEQSRQSLSRLIDQFEIMRSRDFFHQDALKKINRDQDRFISTISHELLTPLSGIVGLSHILLDTELNPDRTQYLRTIYINAFTLIHIFNDIMNINKIERAAMVLDEQEISLTDFCVELEHISNLLAYSKGLEFKIKLSPDLPKKVIIDGTRLRQILWNLISNAAKFSDQGKIIVKVSYQSENRLIFCVKDPGIGISVEEQDKIFTLYYQIKNTPGKIANKGAGIGLAVSKQFAQKMGGDITVKSMKGQGSCFTLSVKAPLCLENTAVLKNEDINLPLLHVLLVEDVDINITVACAVFKKLKISFEVAMSGSEALSIFSPERFDLVFLDIHLPDMTGFEIAQQIRSDHHQKSLPPLIAFTANILKKEKEYLEKGMNEVLSKPLSTQSLIQIIRKYFSDFSPPHPERKQQYRDIEDKGSVLNLTLLKHYIELLGFPTMKKNVALFEKTLPHYLATLEDHAKTKNQKGILEEAHKIESACGSVGLSYLQQCSHEIQTTSQWNKVQHGVDDLKQHWKSHIKMLREWIEQNGERMQ</sequence>
<organism evidence="12 13">
    <name type="scientific">Candidatus Williamhamiltonella defendens</name>
    <dbReference type="NCBI Taxonomy" id="138072"/>
    <lineage>
        <taxon>Bacteria</taxon>
        <taxon>Pseudomonadati</taxon>
        <taxon>Pseudomonadota</taxon>
        <taxon>Gammaproteobacteria</taxon>
        <taxon>Enterobacterales</taxon>
        <taxon>Enterobacteriaceae</taxon>
        <taxon>aphid secondary symbionts</taxon>
        <taxon>Candidatus Williamhamiltonella</taxon>
    </lineage>
</organism>
<comment type="PTM">
    <text evidence="5">Activation requires a sequential transfer of a phosphate group from a His in the primary transmitter domain, to an Asp in the receiver domain and to a His in the secondary transmitter domain.</text>
</comment>
<evidence type="ECO:0000256" key="6">
    <source>
        <dbReference type="PROSITE-ProRule" id="PRU00110"/>
    </source>
</evidence>
<keyword evidence="4" id="KW-1003">Cell membrane</keyword>
<dbReference type="Pfam" id="PF01627">
    <property type="entry name" value="Hpt"/>
    <property type="match status" value="1"/>
</dbReference>
<dbReference type="InterPro" id="IPR003594">
    <property type="entry name" value="HATPase_dom"/>
</dbReference>
<dbReference type="EMBL" id="CP017606">
    <property type="protein sequence ID" value="ATW29734.1"/>
    <property type="molecule type" value="Genomic_DNA"/>
</dbReference>
<evidence type="ECO:0000256" key="1">
    <source>
        <dbReference type="ARBA" id="ARBA00000085"/>
    </source>
</evidence>
<dbReference type="InterPro" id="IPR050956">
    <property type="entry name" value="2C_system_His_kinase"/>
</dbReference>
<dbReference type="Pfam" id="PF00072">
    <property type="entry name" value="Response_reg"/>
    <property type="match status" value="1"/>
</dbReference>
<feature type="modified residue" description="Phosphohistidine" evidence="5 6">
    <location>
        <position position="550"/>
    </location>
</feature>
<dbReference type="PROSITE" id="PS50894">
    <property type="entry name" value="HPT"/>
    <property type="match status" value="1"/>
</dbReference>
<keyword evidence="8" id="KW-1133">Transmembrane helix</keyword>
<dbReference type="AlphaFoldDB" id="A0A2D3T216"/>
<dbReference type="CDD" id="cd00082">
    <property type="entry name" value="HisKA"/>
    <property type="match status" value="1"/>
</dbReference>
<evidence type="ECO:0000256" key="3">
    <source>
        <dbReference type="ARBA" id="ARBA00023012"/>
    </source>
</evidence>
<dbReference type="GO" id="GO:0005524">
    <property type="term" value="F:ATP binding"/>
    <property type="evidence" value="ECO:0007669"/>
    <property type="project" value="UniProtKB-UniRule"/>
</dbReference>
<dbReference type="InterPro" id="IPR027460">
    <property type="entry name" value="ArcB_TM_sf"/>
</dbReference>
<comment type="subcellular location">
    <subcellularLocation>
        <location evidence="4">Cell inner membrane</location>
        <topology evidence="4">Multi-pass membrane protein</topology>
    </subcellularLocation>
</comment>
<dbReference type="Gene3D" id="1.20.120.160">
    <property type="entry name" value="HPT domain"/>
    <property type="match status" value="1"/>
</dbReference>
<dbReference type="SUPFAM" id="SSF55874">
    <property type="entry name" value="ATPase domain of HSP90 chaperone/DNA topoisomerase II/histidine kinase"/>
    <property type="match status" value="1"/>
</dbReference>
<keyword evidence="4" id="KW-0805">Transcription regulation</keyword>
<keyword evidence="4 8" id="KW-0472">Membrane</keyword>
<dbReference type="Pfam" id="PF18415">
    <property type="entry name" value="HKR_ArcB_TM"/>
    <property type="match status" value="1"/>
</dbReference>
<dbReference type="InterPro" id="IPR003661">
    <property type="entry name" value="HisK_dim/P_dom"/>
</dbReference>
<dbReference type="SUPFAM" id="SSF47384">
    <property type="entry name" value="Homodimeric domain of signal transducing histidine kinase"/>
    <property type="match status" value="1"/>
</dbReference>
<dbReference type="SUPFAM" id="SSF47226">
    <property type="entry name" value="Histidine-containing phosphotransfer domain, HPT domain"/>
    <property type="match status" value="1"/>
</dbReference>
<dbReference type="Gene3D" id="3.40.50.2300">
    <property type="match status" value="1"/>
</dbReference>
<dbReference type="PANTHER" id="PTHR43719">
    <property type="entry name" value="TWO-COMPONENT HISTIDINE KINASE"/>
    <property type="match status" value="1"/>
</dbReference>
<gene>
    <name evidence="12" type="ORF">BJP41_04575</name>
</gene>
<evidence type="ECO:0000313" key="12">
    <source>
        <dbReference type="EMBL" id="ATW29734.1"/>
    </source>
</evidence>
<feature type="transmembrane region" description="Helical" evidence="8">
    <location>
        <begin position="21"/>
        <end position="46"/>
    </location>
</feature>
<dbReference type="Gene3D" id="3.30.565.10">
    <property type="entry name" value="Histidine kinase-like ATPase, C-terminal domain"/>
    <property type="match status" value="1"/>
</dbReference>
<proteinExistence type="predicted"/>
<evidence type="ECO:0000259" key="9">
    <source>
        <dbReference type="PROSITE" id="PS50109"/>
    </source>
</evidence>
<name>A0A2D3T216_9ENTR</name>
<keyword evidence="4" id="KW-0547">Nucleotide-binding</keyword>
<evidence type="ECO:0000256" key="4">
    <source>
        <dbReference type="PIRNR" id="PIRNR003182"/>
    </source>
</evidence>
<feature type="transmembrane region" description="Helical" evidence="8">
    <location>
        <begin position="58"/>
        <end position="77"/>
    </location>
</feature>
<dbReference type="EC" id="2.7.13.3" evidence="4"/>
<dbReference type="InterPro" id="IPR001789">
    <property type="entry name" value="Sig_transdc_resp-reg_receiver"/>
</dbReference>
<evidence type="ECO:0000256" key="7">
    <source>
        <dbReference type="PROSITE-ProRule" id="PRU00169"/>
    </source>
</evidence>
<keyword evidence="2 5" id="KW-0597">Phosphoprotein</keyword>
<feature type="domain" description="Response regulatory" evidence="10">
    <location>
        <begin position="358"/>
        <end position="474"/>
    </location>
</feature>
<comment type="catalytic activity">
    <reaction evidence="1 4">
        <text>ATP + protein L-histidine = ADP + protein N-phospho-L-histidine.</text>
        <dbReference type="EC" id="2.7.13.3"/>
    </reaction>
</comment>